<name>X0XPN4_9ZZZZ</name>
<proteinExistence type="predicted"/>
<dbReference type="AlphaFoldDB" id="X0XPN4"/>
<protein>
    <submittedName>
        <fullName evidence="1">Uncharacterized protein</fullName>
    </submittedName>
</protein>
<dbReference type="EMBL" id="BARS01041906">
    <property type="protein sequence ID" value="GAG37292.1"/>
    <property type="molecule type" value="Genomic_DNA"/>
</dbReference>
<gene>
    <name evidence="1" type="ORF">S01H1_63649</name>
</gene>
<accession>X0XPN4</accession>
<sequence>SKKIRAWRYEDYGSQFVLATARSEPAPRFKEEVPEFADSKNFGCSLIFRTKDPNEKVLKEMVGSLGRDPDEVWTQWPRRVHAWTGKSEKLLAAIHYYAPTKDKSNAILSAMAFVKN</sequence>
<evidence type="ECO:0000313" key="1">
    <source>
        <dbReference type="EMBL" id="GAG37292.1"/>
    </source>
</evidence>
<comment type="caution">
    <text evidence="1">The sequence shown here is derived from an EMBL/GenBank/DDBJ whole genome shotgun (WGS) entry which is preliminary data.</text>
</comment>
<feature type="non-terminal residue" evidence="1">
    <location>
        <position position="1"/>
    </location>
</feature>
<reference evidence="1" key="1">
    <citation type="journal article" date="2014" name="Front. Microbiol.">
        <title>High frequency of phylogenetically diverse reductive dehalogenase-homologous genes in deep subseafloor sedimentary metagenomes.</title>
        <authorList>
            <person name="Kawai M."/>
            <person name="Futagami T."/>
            <person name="Toyoda A."/>
            <person name="Takaki Y."/>
            <person name="Nishi S."/>
            <person name="Hori S."/>
            <person name="Arai W."/>
            <person name="Tsubouchi T."/>
            <person name="Morono Y."/>
            <person name="Uchiyama I."/>
            <person name="Ito T."/>
            <person name="Fujiyama A."/>
            <person name="Inagaki F."/>
            <person name="Takami H."/>
        </authorList>
    </citation>
    <scope>NUCLEOTIDE SEQUENCE</scope>
    <source>
        <strain evidence="1">Expedition CK06-06</strain>
    </source>
</reference>
<organism evidence="1">
    <name type="scientific">marine sediment metagenome</name>
    <dbReference type="NCBI Taxonomy" id="412755"/>
    <lineage>
        <taxon>unclassified sequences</taxon>
        <taxon>metagenomes</taxon>
        <taxon>ecological metagenomes</taxon>
    </lineage>
</organism>